<name>A0A645AV02_9ZZZZ</name>
<protein>
    <submittedName>
        <fullName evidence="2">Uncharacterized protein</fullName>
    </submittedName>
</protein>
<dbReference type="AlphaFoldDB" id="A0A645AV02"/>
<evidence type="ECO:0000313" key="2">
    <source>
        <dbReference type="EMBL" id="MPM57085.1"/>
    </source>
</evidence>
<reference evidence="2" key="1">
    <citation type="submission" date="2019-08" db="EMBL/GenBank/DDBJ databases">
        <authorList>
            <person name="Kucharzyk K."/>
            <person name="Murdoch R.W."/>
            <person name="Higgins S."/>
            <person name="Loffler F."/>
        </authorList>
    </citation>
    <scope>NUCLEOTIDE SEQUENCE</scope>
</reference>
<organism evidence="2">
    <name type="scientific">bioreactor metagenome</name>
    <dbReference type="NCBI Taxonomy" id="1076179"/>
    <lineage>
        <taxon>unclassified sequences</taxon>
        <taxon>metagenomes</taxon>
        <taxon>ecological metagenomes</taxon>
    </lineage>
</organism>
<accession>A0A645AV02</accession>
<sequence>MAFLRRPVNEFPQEGGRRHAGCDGKGNHPLDRVGVRQCAEKLGLQQLEHAHAVFQLGVLLIVCVVRQRKARPQIKFVRAPEQAGAQPLPAPGAEVLHQLHRLSGGLRGIWLQGIQPLPVFSHPHGHDGHAVHRRMKLRQVVHAFLQGRSVVESWAGHNLAVHGDAALGEPAHQLQSPPAVSMAQQQTPQLRLGGVHRNVDGRNMQVHDAPGFPFAEVGEGNIIAHEKGQAGVVILKIEGLPQAGGQLIHKAEDTPVGAGAGPIHQIGLKLQTQVLPLVLADLYRPLGALRVRHGEGEAGVVGIIFIVQHIHNGMAVHRLQRFPDPHARPLGGTAPVHRPDHRHTHAPASFLCRPFTSGCTQKERGVFPSSFRSLLGYRLGLSKLPAVIGQAGLAEPMGQADRTALGAGNGVGRLQLPYGAATLVPTLLGYFFLWDCHDDTSLGCR</sequence>
<evidence type="ECO:0000256" key="1">
    <source>
        <dbReference type="SAM" id="MobiDB-lite"/>
    </source>
</evidence>
<feature type="compositionally biased region" description="Basic and acidic residues" evidence="1">
    <location>
        <begin position="15"/>
        <end position="27"/>
    </location>
</feature>
<proteinExistence type="predicted"/>
<feature type="region of interest" description="Disordered" evidence="1">
    <location>
        <begin position="1"/>
        <end position="27"/>
    </location>
</feature>
<dbReference type="EMBL" id="VSSQ01016084">
    <property type="protein sequence ID" value="MPM57085.1"/>
    <property type="molecule type" value="Genomic_DNA"/>
</dbReference>
<gene>
    <name evidence="2" type="ORF">SDC9_103903</name>
</gene>
<comment type="caution">
    <text evidence="2">The sequence shown here is derived from an EMBL/GenBank/DDBJ whole genome shotgun (WGS) entry which is preliminary data.</text>
</comment>